<dbReference type="PANTHER" id="PTHR34351:SF2">
    <property type="entry name" value="DUF58 DOMAIN-CONTAINING PROTEIN"/>
    <property type="match status" value="1"/>
</dbReference>
<dbReference type="RefSeq" id="WP_209747278.1">
    <property type="nucleotide sequence ID" value="NZ_JBHSMH010000004.1"/>
</dbReference>
<feature type="domain" description="DUF58" evidence="1">
    <location>
        <begin position="188"/>
        <end position="352"/>
    </location>
</feature>
<organism evidence="2 3">
    <name type="scientific">Cohnella suwonensis</name>
    <dbReference type="NCBI Taxonomy" id="696072"/>
    <lineage>
        <taxon>Bacteria</taxon>
        <taxon>Bacillati</taxon>
        <taxon>Bacillota</taxon>
        <taxon>Bacilli</taxon>
        <taxon>Bacillales</taxon>
        <taxon>Paenibacillaceae</taxon>
        <taxon>Cohnella</taxon>
    </lineage>
</organism>
<accession>A0ABW0LNV9</accession>
<dbReference type="EMBL" id="JBHSMH010000004">
    <property type="protein sequence ID" value="MFC5467404.1"/>
    <property type="molecule type" value="Genomic_DNA"/>
</dbReference>
<evidence type="ECO:0000313" key="2">
    <source>
        <dbReference type="EMBL" id="MFC5467404.1"/>
    </source>
</evidence>
<proteinExistence type="predicted"/>
<dbReference type="Proteomes" id="UP001596105">
    <property type="component" value="Unassembled WGS sequence"/>
</dbReference>
<comment type="caution">
    <text evidence="2">The sequence shown here is derived from an EMBL/GenBank/DDBJ whole genome shotgun (WGS) entry which is preliminary data.</text>
</comment>
<reference evidence="3" key="1">
    <citation type="journal article" date="2019" name="Int. J. Syst. Evol. Microbiol.">
        <title>The Global Catalogue of Microorganisms (GCM) 10K type strain sequencing project: providing services to taxonomists for standard genome sequencing and annotation.</title>
        <authorList>
            <consortium name="The Broad Institute Genomics Platform"/>
            <consortium name="The Broad Institute Genome Sequencing Center for Infectious Disease"/>
            <person name="Wu L."/>
            <person name="Ma J."/>
        </authorList>
    </citation>
    <scope>NUCLEOTIDE SEQUENCE [LARGE SCALE GENOMIC DNA]</scope>
    <source>
        <strain evidence="3">CCUG 57113</strain>
    </source>
</reference>
<name>A0ABW0LNV9_9BACL</name>
<dbReference type="PANTHER" id="PTHR34351">
    <property type="entry name" value="SLR1927 PROTEIN-RELATED"/>
    <property type="match status" value="1"/>
</dbReference>
<gene>
    <name evidence="2" type="ORF">ACFPPD_01655</name>
</gene>
<evidence type="ECO:0000313" key="3">
    <source>
        <dbReference type="Proteomes" id="UP001596105"/>
    </source>
</evidence>
<dbReference type="Pfam" id="PF01882">
    <property type="entry name" value="DUF58"/>
    <property type="match status" value="1"/>
</dbReference>
<sequence>MTYVFWIVLLMSALYGAQRLTFRLAGLKSVAYDRSFSQSRVHAGESTWMRETIANGRRLPLPWVRVESQLPAQLVFKNAQADMSIHSGDRLQNHASLFTIPGYTEIVRKHEIVCPARGKFRIDSYTLTSGDIVGFPGRSVRQPASLEIVVYPRLKRIDDFPLEVRRYVQSVRSMISPIREDAMYVAGIRPYRPGDSFRMVNWSATAKTGQLLVHRRESMQDNDLTLILNAELLDRANNARMTAESFEEAVSYAASAAQYIIGGGGKAGLIFNGEVDGYDAPVFRAPERSGAAHMDALLEAMAGFKPETRLGLSFLLKQLLGERQRGKHYLLVTAFIDSQERQLVRELREQGNGVELLLFVEGGIAS</sequence>
<keyword evidence="3" id="KW-1185">Reference proteome</keyword>
<protein>
    <submittedName>
        <fullName evidence="2">DUF58 domain-containing protein</fullName>
    </submittedName>
</protein>
<evidence type="ECO:0000259" key="1">
    <source>
        <dbReference type="Pfam" id="PF01882"/>
    </source>
</evidence>
<dbReference type="InterPro" id="IPR002881">
    <property type="entry name" value="DUF58"/>
</dbReference>